<sequence>MPMMWDWVYLAVGAVLLFGGGEFLVRGSVSIADRYGISKLVVGLVIVGFGTSAPELLVSIQAALDGSPDISVGNVAGSNIANVLLIVGVAALIVPVSNNDPAIRRDLVVMVLASIVVTAIFFTGEIGRLTGIALVAALALYLGVTYALEARRVKAANGDDGGAIAKSEFDEEQAQKPLSLLVAIGAALLGLALLVVGARLMVDGAVGIARGFGISEAVIGVTVVALGTSLPELATAIIAAWRKHAEVVLANVVGSNIFNLLSILGITAIIAPIGVSQRFAYFDGPLMTAIAAAMLIYLFAFRSIGRWTGALLLALYAGYIGMQAVA</sequence>
<keyword evidence="8" id="KW-1185">Reference proteome</keyword>
<accession>A0A6L9MCW1</accession>
<dbReference type="Gene3D" id="1.20.1420.30">
    <property type="entry name" value="NCX, central ion-binding region"/>
    <property type="match status" value="1"/>
</dbReference>
<dbReference type="PANTHER" id="PTHR10846">
    <property type="entry name" value="SODIUM/POTASSIUM/CALCIUM EXCHANGER"/>
    <property type="match status" value="1"/>
</dbReference>
<dbReference type="RefSeq" id="WP_163042364.1">
    <property type="nucleotide sequence ID" value="NZ_JAAAMJ010000001.1"/>
</dbReference>
<evidence type="ECO:0000313" key="7">
    <source>
        <dbReference type="EMBL" id="NDV85655.1"/>
    </source>
</evidence>
<dbReference type="GO" id="GO:0005886">
    <property type="term" value="C:plasma membrane"/>
    <property type="evidence" value="ECO:0007669"/>
    <property type="project" value="TreeGrafter"/>
</dbReference>
<dbReference type="InterPro" id="IPR004837">
    <property type="entry name" value="NaCa_Exmemb"/>
</dbReference>
<dbReference type="InterPro" id="IPR044880">
    <property type="entry name" value="NCX_ion-bd_dom_sf"/>
</dbReference>
<evidence type="ECO:0000256" key="1">
    <source>
        <dbReference type="ARBA" id="ARBA00004141"/>
    </source>
</evidence>
<feature type="transmembrane region" description="Helical" evidence="5">
    <location>
        <begin position="248"/>
        <end position="273"/>
    </location>
</feature>
<keyword evidence="2 5" id="KW-0812">Transmembrane</keyword>
<dbReference type="PANTHER" id="PTHR10846:SF8">
    <property type="entry name" value="INNER MEMBRANE PROTEIN YRBG"/>
    <property type="match status" value="1"/>
</dbReference>
<comment type="subcellular location">
    <subcellularLocation>
        <location evidence="1">Membrane</location>
        <topology evidence="1">Multi-pass membrane protein</topology>
    </subcellularLocation>
</comment>
<organism evidence="7 8">
    <name type="scientific">Aurantimonas aggregata</name>
    <dbReference type="NCBI Taxonomy" id="2047720"/>
    <lineage>
        <taxon>Bacteria</taxon>
        <taxon>Pseudomonadati</taxon>
        <taxon>Pseudomonadota</taxon>
        <taxon>Alphaproteobacteria</taxon>
        <taxon>Hyphomicrobiales</taxon>
        <taxon>Aurantimonadaceae</taxon>
        <taxon>Aurantimonas</taxon>
    </lineage>
</organism>
<feature type="transmembrane region" description="Helical" evidence="5">
    <location>
        <begin position="279"/>
        <end position="300"/>
    </location>
</feature>
<feature type="transmembrane region" description="Helical" evidence="5">
    <location>
        <begin position="129"/>
        <end position="148"/>
    </location>
</feature>
<dbReference type="GO" id="GO:0005262">
    <property type="term" value="F:calcium channel activity"/>
    <property type="evidence" value="ECO:0007669"/>
    <property type="project" value="TreeGrafter"/>
</dbReference>
<feature type="domain" description="Sodium/calcium exchanger membrane region" evidence="6">
    <location>
        <begin position="7"/>
        <end position="145"/>
    </location>
</feature>
<dbReference type="AlphaFoldDB" id="A0A6L9MCW1"/>
<feature type="domain" description="Sodium/calcium exchanger membrane region" evidence="6">
    <location>
        <begin position="183"/>
        <end position="323"/>
    </location>
</feature>
<dbReference type="GO" id="GO:0006874">
    <property type="term" value="P:intracellular calcium ion homeostasis"/>
    <property type="evidence" value="ECO:0007669"/>
    <property type="project" value="TreeGrafter"/>
</dbReference>
<feature type="transmembrane region" description="Helical" evidence="5">
    <location>
        <begin position="37"/>
        <end position="64"/>
    </location>
</feature>
<evidence type="ECO:0000256" key="2">
    <source>
        <dbReference type="ARBA" id="ARBA00022692"/>
    </source>
</evidence>
<evidence type="ECO:0000256" key="3">
    <source>
        <dbReference type="ARBA" id="ARBA00022989"/>
    </source>
</evidence>
<feature type="transmembrane region" description="Helical" evidence="5">
    <location>
        <begin position="307"/>
        <end position="325"/>
    </location>
</feature>
<feature type="transmembrane region" description="Helical" evidence="5">
    <location>
        <begin position="76"/>
        <end position="95"/>
    </location>
</feature>
<name>A0A6L9MCW1_9HYPH</name>
<feature type="transmembrane region" description="Helical" evidence="5">
    <location>
        <begin position="107"/>
        <end position="123"/>
    </location>
</feature>
<dbReference type="Gene3D" id="6.10.280.80">
    <property type="entry name" value="NCX, peripheral helical region"/>
    <property type="match status" value="1"/>
</dbReference>
<dbReference type="NCBIfam" id="TIGR00367">
    <property type="entry name" value="calcium/sodium antiporter"/>
    <property type="match status" value="1"/>
</dbReference>
<feature type="transmembrane region" description="Helical" evidence="5">
    <location>
        <begin position="178"/>
        <end position="198"/>
    </location>
</feature>
<evidence type="ECO:0000256" key="4">
    <source>
        <dbReference type="ARBA" id="ARBA00023136"/>
    </source>
</evidence>
<dbReference type="EMBL" id="JAAAMJ010000001">
    <property type="protein sequence ID" value="NDV85655.1"/>
    <property type="molecule type" value="Genomic_DNA"/>
</dbReference>
<keyword evidence="3 5" id="KW-1133">Transmembrane helix</keyword>
<evidence type="ECO:0000313" key="8">
    <source>
        <dbReference type="Proteomes" id="UP000476332"/>
    </source>
</evidence>
<dbReference type="Pfam" id="PF01699">
    <property type="entry name" value="Na_Ca_ex"/>
    <property type="match status" value="2"/>
</dbReference>
<proteinExistence type="predicted"/>
<comment type="caution">
    <text evidence="7">The sequence shown here is derived from an EMBL/GenBank/DDBJ whole genome shotgun (WGS) entry which is preliminary data.</text>
</comment>
<protein>
    <submittedName>
        <fullName evidence="7">Calcium/sodium antiporter</fullName>
    </submittedName>
</protein>
<gene>
    <name evidence="7" type="ORF">GTW51_02965</name>
</gene>
<feature type="transmembrane region" description="Helical" evidence="5">
    <location>
        <begin position="6"/>
        <end position="25"/>
    </location>
</feature>
<dbReference type="Proteomes" id="UP000476332">
    <property type="component" value="Unassembled WGS sequence"/>
</dbReference>
<dbReference type="GO" id="GO:0008273">
    <property type="term" value="F:calcium, potassium:sodium antiporter activity"/>
    <property type="evidence" value="ECO:0007669"/>
    <property type="project" value="TreeGrafter"/>
</dbReference>
<evidence type="ECO:0000256" key="5">
    <source>
        <dbReference type="SAM" id="Phobius"/>
    </source>
</evidence>
<reference evidence="7 8" key="1">
    <citation type="submission" date="2020-01" db="EMBL/GenBank/DDBJ databases">
        <title>Genomes of bacteria type strains.</title>
        <authorList>
            <person name="Chen J."/>
            <person name="Zhu S."/>
            <person name="Chen J."/>
        </authorList>
    </citation>
    <scope>NUCLEOTIDE SEQUENCE [LARGE SCALE GENOMIC DNA]</scope>
    <source>
        <strain evidence="7 8">KCTC 52919</strain>
    </source>
</reference>
<keyword evidence="4 5" id="KW-0472">Membrane</keyword>
<feature type="transmembrane region" description="Helical" evidence="5">
    <location>
        <begin position="218"/>
        <end position="241"/>
    </location>
</feature>
<evidence type="ECO:0000259" key="6">
    <source>
        <dbReference type="Pfam" id="PF01699"/>
    </source>
</evidence>
<dbReference type="InterPro" id="IPR004481">
    <property type="entry name" value="K/Na/Ca-exchanger"/>
</dbReference>